<gene>
    <name evidence="3" type="ORF">ABM34_06580</name>
</gene>
<accession>A0A0H4R0I5</accession>
<feature type="signal peptide" evidence="1">
    <location>
        <begin position="1"/>
        <end position="18"/>
    </location>
</feature>
<keyword evidence="4" id="KW-1185">Reference proteome</keyword>
<dbReference type="Gene3D" id="3.40.80.10">
    <property type="entry name" value="Peptidoglycan recognition protein-like"/>
    <property type="match status" value="1"/>
</dbReference>
<evidence type="ECO:0000313" key="4">
    <source>
        <dbReference type="Proteomes" id="UP000036106"/>
    </source>
</evidence>
<dbReference type="AlphaFoldDB" id="A0A0H4R0I5"/>
<dbReference type="EMBL" id="CP012034">
    <property type="protein sequence ID" value="AKP67235.1"/>
    <property type="molecule type" value="Genomic_DNA"/>
</dbReference>
<dbReference type="GO" id="GO:0009253">
    <property type="term" value="P:peptidoglycan catabolic process"/>
    <property type="evidence" value="ECO:0007669"/>
    <property type="project" value="InterPro"/>
</dbReference>
<sequence length="318" mass="35264">MLKVKKIIASLTTAIALAGVGFLTTNVVLPQSTNQQEVKADSWINQYIDEQGIKPVPITYQEGTFSEWFGYENGVGHPEGVLIHETADLGVSAARFAQSFNNGWQQRQAYVHAFTDDVQTLNIHNTDYGVWGAGPTANARYIQIELCEVYTTDQFARSVANDAYYVATMLHKYGLPVQYGTTVVTHAQVAQWFHETDHTDPTGYFAKWGYGMDQFIPLVNTYYNEMTDGDISIASGSTNDGGVSGSGQEGTVKVDNSSGYSVPLVSFDKSGNASNSNRGLANDSGWYTDQQKTYRDHTYYRVSTNEWVMDSYCHYTAK</sequence>
<dbReference type="KEGG" id="lgn:ABM34_06580"/>
<keyword evidence="1" id="KW-0732">Signal</keyword>
<dbReference type="CDD" id="cd06583">
    <property type="entry name" value="PGRP"/>
    <property type="match status" value="1"/>
</dbReference>
<dbReference type="RefSeq" id="WP_048704412.1">
    <property type="nucleotide sequence ID" value="NZ_CP012034.1"/>
</dbReference>
<feature type="domain" description="N-acetylmuramoyl-L-alanine amidase" evidence="2">
    <location>
        <begin position="64"/>
        <end position="202"/>
    </location>
</feature>
<dbReference type="Pfam" id="PF01510">
    <property type="entry name" value="Amidase_2"/>
    <property type="match status" value="1"/>
</dbReference>
<dbReference type="GO" id="GO:0008745">
    <property type="term" value="F:N-acetylmuramoyl-L-alanine amidase activity"/>
    <property type="evidence" value="ECO:0007669"/>
    <property type="project" value="InterPro"/>
</dbReference>
<proteinExistence type="predicted"/>
<organism evidence="3 4">
    <name type="scientific">Companilactobacillus ginsenosidimutans</name>
    <dbReference type="NCBI Taxonomy" id="1007676"/>
    <lineage>
        <taxon>Bacteria</taxon>
        <taxon>Bacillati</taxon>
        <taxon>Bacillota</taxon>
        <taxon>Bacilli</taxon>
        <taxon>Lactobacillales</taxon>
        <taxon>Lactobacillaceae</taxon>
        <taxon>Companilactobacillus</taxon>
    </lineage>
</organism>
<dbReference type="InterPro" id="IPR002502">
    <property type="entry name" value="Amidase_domain"/>
</dbReference>
<dbReference type="STRING" id="1007676.ABM34_06580"/>
<dbReference type="SMART" id="SM00644">
    <property type="entry name" value="Ami_2"/>
    <property type="match status" value="1"/>
</dbReference>
<name>A0A0H4R0I5_9LACO</name>
<evidence type="ECO:0000313" key="3">
    <source>
        <dbReference type="EMBL" id="AKP67235.1"/>
    </source>
</evidence>
<dbReference type="PATRIC" id="fig|1007676.4.peg.1308"/>
<evidence type="ECO:0000259" key="2">
    <source>
        <dbReference type="SMART" id="SM00644"/>
    </source>
</evidence>
<dbReference type="InterPro" id="IPR036505">
    <property type="entry name" value="Amidase/PGRP_sf"/>
</dbReference>
<protein>
    <submittedName>
        <fullName evidence="3">Amidase</fullName>
    </submittedName>
</protein>
<dbReference type="SUPFAM" id="SSF55846">
    <property type="entry name" value="N-acetylmuramoyl-L-alanine amidase-like"/>
    <property type="match status" value="1"/>
</dbReference>
<dbReference type="OrthoDB" id="9816557at2"/>
<dbReference type="Proteomes" id="UP000036106">
    <property type="component" value="Chromosome"/>
</dbReference>
<evidence type="ECO:0000256" key="1">
    <source>
        <dbReference type="SAM" id="SignalP"/>
    </source>
</evidence>
<reference evidence="4" key="1">
    <citation type="submission" date="2015-07" db="EMBL/GenBank/DDBJ databases">
        <title>Lactobacillus ginsenosidimutans/EMML 3141/ whole genome sequencing.</title>
        <authorList>
            <person name="Kim M.K."/>
            <person name="Im W.-T."/>
            <person name="Srinivasan S."/>
            <person name="Lee J.-J."/>
        </authorList>
    </citation>
    <scope>NUCLEOTIDE SEQUENCE [LARGE SCALE GENOMIC DNA]</scope>
    <source>
        <strain evidence="4">EMML 3041</strain>
    </source>
</reference>
<feature type="chain" id="PRO_5038420817" evidence="1">
    <location>
        <begin position="19"/>
        <end position="318"/>
    </location>
</feature>